<evidence type="ECO:0000256" key="1">
    <source>
        <dbReference type="ARBA" id="ARBA00022723"/>
    </source>
</evidence>
<evidence type="ECO:0000259" key="3">
    <source>
        <dbReference type="Pfam" id="PF00884"/>
    </source>
</evidence>
<keyword evidence="2" id="KW-0378">Hydrolase</keyword>
<dbReference type="Pfam" id="PF00884">
    <property type="entry name" value="Sulfatase"/>
    <property type="match status" value="1"/>
</dbReference>
<dbReference type="GO" id="GO:0046872">
    <property type="term" value="F:metal ion binding"/>
    <property type="evidence" value="ECO:0007669"/>
    <property type="project" value="UniProtKB-KW"/>
</dbReference>
<dbReference type="InterPro" id="IPR017850">
    <property type="entry name" value="Alkaline_phosphatase_core_sf"/>
</dbReference>
<feature type="domain" description="Sulfatase N-terminal" evidence="3">
    <location>
        <begin position="4"/>
        <end position="350"/>
    </location>
</feature>
<gene>
    <name evidence="4" type="ORF">GM51_6445</name>
</gene>
<dbReference type="Gene3D" id="3.40.720.10">
    <property type="entry name" value="Alkaline Phosphatase, subunit A"/>
    <property type="match status" value="1"/>
</dbReference>
<evidence type="ECO:0000256" key="2">
    <source>
        <dbReference type="ARBA" id="ARBA00022801"/>
    </source>
</evidence>
<organism evidence="4">
    <name type="scientific">freshwater metagenome</name>
    <dbReference type="NCBI Taxonomy" id="449393"/>
    <lineage>
        <taxon>unclassified sequences</taxon>
        <taxon>metagenomes</taxon>
        <taxon>ecological metagenomes</taxon>
    </lineage>
</organism>
<keyword evidence="1" id="KW-0479">Metal-binding</keyword>
<dbReference type="SUPFAM" id="SSF53649">
    <property type="entry name" value="Alkaline phosphatase-like"/>
    <property type="match status" value="1"/>
</dbReference>
<dbReference type="EMBL" id="JNSL01000029">
    <property type="protein sequence ID" value="KGA19586.1"/>
    <property type="molecule type" value="Genomic_DNA"/>
</dbReference>
<dbReference type="AlphaFoldDB" id="A0A094QYG8"/>
<protein>
    <recommendedName>
        <fullName evidence="3">Sulfatase N-terminal domain-containing protein</fullName>
    </recommendedName>
</protein>
<name>A0A094QYG8_9ZZZZ</name>
<dbReference type="PANTHER" id="PTHR45953">
    <property type="entry name" value="IDURONATE 2-SULFATASE"/>
    <property type="match status" value="1"/>
</dbReference>
<accession>A0A094QYG8</accession>
<evidence type="ECO:0000313" key="4">
    <source>
        <dbReference type="EMBL" id="KGA19586.1"/>
    </source>
</evidence>
<dbReference type="InterPro" id="IPR000917">
    <property type="entry name" value="Sulfatase_N"/>
</dbReference>
<dbReference type="PANTHER" id="PTHR45953:SF1">
    <property type="entry name" value="IDURONATE 2-SULFATASE"/>
    <property type="match status" value="1"/>
</dbReference>
<proteinExistence type="predicted"/>
<sequence length="487" mass="54982">MALNVLLITLDQFRGDCLSIAGHPVVKTPNLDRLCERGVRLSRHYSQASPCSPGRASLYTGMYQMNHRVLANGTPLDKDFDNIALAARRAGYNPTLFGYTDQSIDPRVTTGADDPRLQTYEGVLPGFECALDLTRQMTPWRELLAEKGYDTSPGILELLATEHERPVEVSVSNFLATNVIDWIDAQDSAWFAHASFLRPHPPYSAAGEFSTMYDPASVGEPIQRAEEVHPFHEVMLMLDGTKAPTEPEQMAHMRAQYFGMISEVDYQLGRIFDALEESGEWDNTVIVVTADHAEMLGDHGLREKVGYWETSQHIIGIVADPRHASAHGTVVDKFTENIDIMPTLCEVMDIGIPAQCDGLPLTHFVNGTEPPWWRDAAHWEYDWRFALIPADRYVWPWRRRLEQLNLAVRRSDTHAYVQFGDGDFLCFDLAADSTWRTLTTDAEVISENARAMLTWRMEHANRDLTGFLVEGGGVGRWPENVEWRTES</sequence>
<dbReference type="GO" id="GO:0005737">
    <property type="term" value="C:cytoplasm"/>
    <property type="evidence" value="ECO:0007669"/>
    <property type="project" value="TreeGrafter"/>
</dbReference>
<dbReference type="GO" id="GO:0008484">
    <property type="term" value="F:sulfuric ester hydrolase activity"/>
    <property type="evidence" value="ECO:0007669"/>
    <property type="project" value="TreeGrafter"/>
</dbReference>
<comment type="caution">
    <text evidence="4">The sequence shown here is derived from an EMBL/GenBank/DDBJ whole genome shotgun (WGS) entry which is preliminary data.</text>
</comment>
<reference evidence="4" key="1">
    <citation type="submission" date="2014-06" db="EMBL/GenBank/DDBJ databases">
        <title>Key roles for freshwater Actinobacteria revealed by deep metagenomic sequencing.</title>
        <authorList>
            <person name="Ghai R."/>
            <person name="Mizuno C.M."/>
            <person name="Picazo A."/>
            <person name="Camacho A."/>
            <person name="Rodriguez-Valera F."/>
        </authorList>
    </citation>
    <scope>NUCLEOTIDE SEQUENCE</scope>
</reference>